<gene>
    <name evidence="1" type="ordered locus">SBI_05764</name>
</gene>
<organism evidence="1 2">
    <name type="scientific">Streptomyces bingchenggensis (strain BCW-1)</name>
    <dbReference type="NCBI Taxonomy" id="749414"/>
    <lineage>
        <taxon>Bacteria</taxon>
        <taxon>Bacillati</taxon>
        <taxon>Actinomycetota</taxon>
        <taxon>Actinomycetes</taxon>
        <taxon>Kitasatosporales</taxon>
        <taxon>Streptomycetaceae</taxon>
        <taxon>Streptomyces</taxon>
    </lineage>
</organism>
<protein>
    <submittedName>
        <fullName evidence="1">Uncharacterized protein</fullName>
    </submittedName>
</protein>
<evidence type="ECO:0000313" key="1">
    <source>
        <dbReference type="EMBL" id="ADI08884.1"/>
    </source>
</evidence>
<evidence type="ECO:0000313" key="2">
    <source>
        <dbReference type="Proteomes" id="UP000000377"/>
    </source>
</evidence>
<name>D7CEI8_STRBB</name>
<dbReference type="KEGG" id="sbh:SBI_05764"/>
<proteinExistence type="predicted"/>
<dbReference type="Proteomes" id="UP000000377">
    <property type="component" value="Chromosome"/>
</dbReference>
<keyword evidence="2" id="KW-1185">Reference proteome</keyword>
<dbReference type="AlphaFoldDB" id="D7CEI8"/>
<dbReference type="HOGENOM" id="CLU_2847772_0_0_11"/>
<reference evidence="1 2" key="1">
    <citation type="journal article" date="2010" name="J. Bacteriol.">
        <title>Genome sequence of the milbemycin-producing bacterium Streptomyces bingchenggensis.</title>
        <authorList>
            <person name="Wang X.J."/>
            <person name="Yan Y.J."/>
            <person name="Zhang B."/>
            <person name="An J."/>
            <person name="Wang J.J."/>
            <person name="Tian J."/>
            <person name="Jiang L."/>
            <person name="Chen Y.H."/>
            <person name="Huang S.X."/>
            <person name="Yin M."/>
            <person name="Zhang J."/>
            <person name="Gao A.L."/>
            <person name="Liu C.X."/>
            <person name="Zhu Z.X."/>
            <person name="Xiang W.S."/>
        </authorList>
    </citation>
    <scope>NUCLEOTIDE SEQUENCE [LARGE SCALE GENOMIC DNA]</scope>
    <source>
        <strain evidence="1 2">BCW-1</strain>
    </source>
</reference>
<accession>D7CEI8</accession>
<dbReference type="EMBL" id="CP002047">
    <property type="protein sequence ID" value="ADI08884.1"/>
    <property type="molecule type" value="Genomic_DNA"/>
</dbReference>
<sequence>MVLPLADQANLLWSLGATLQEEEIGAAASALASAGMRQEMEIILRAAESAGRDSVKIMIAFSDNR</sequence>
<dbReference type="eggNOG" id="ENOG50324XQ">
    <property type="taxonomic scope" value="Bacteria"/>
</dbReference>